<proteinExistence type="predicted"/>
<keyword evidence="5" id="KW-1185">Reference proteome</keyword>
<dbReference type="PROSITE" id="PS51257">
    <property type="entry name" value="PROKAR_LIPOPROTEIN"/>
    <property type="match status" value="1"/>
</dbReference>
<dbReference type="SMART" id="SM00909">
    <property type="entry name" value="Germane"/>
    <property type="match status" value="1"/>
</dbReference>
<dbReference type="Pfam" id="PF10646">
    <property type="entry name" value="Germane"/>
    <property type="match status" value="1"/>
</dbReference>
<feature type="chain" id="PRO_5014827039" evidence="2">
    <location>
        <begin position="25"/>
        <end position="576"/>
    </location>
</feature>
<evidence type="ECO:0000256" key="2">
    <source>
        <dbReference type="SAM" id="SignalP"/>
    </source>
</evidence>
<dbReference type="RefSeq" id="WP_010315571.1">
    <property type="nucleotide sequence ID" value="NZ_CP061007.1"/>
</dbReference>
<dbReference type="InterPro" id="IPR019606">
    <property type="entry name" value="GerMN"/>
</dbReference>
<evidence type="ECO:0000256" key="1">
    <source>
        <dbReference type="SAM" id="MobiDB-lite"/>
    </source>
</evidence>
<dbReference type="SUPFAM" id="SSF50969">
    <property type="entry name" value="YVTN repeat-like/Quinoprotein amine dehydrogenase"/>
    <property type="match status" value="1"/>
</dbReference>
<reference evidence="4" key="1">
    <citation type="submission" date="2017-12" db="EMBL/GenBank/DDBJ databases">
        <title>Sequencing the genomes of 1000 Actinobacteria strains.</title>
        <authorList>
            <person name="Klenk H.-P."/>
        </authorList>
    </citation>
    <scope>NUCLEOTIDE SEQUENCE [LARGE SCALE GENOMIC DNA]</scope>
    <source>
        <strain evidence="4">DSM 44228</strain>
    </source>
</reference>
<accession>A0A2N3XPD8</accession>
<dbReference type="EMBL" id="PJNB01000001">
    <property type="protein sequence ID" value="PKW12547.1"/>
    <property type="molecule type" value="Genomic_DNA"/>
</dbReference>
<dbReference type="InterPro" id="IPR059026">
    <property type="entry name" value="LpqB_N"/>
</dbReference>
<comment type="caution">
    <text evidence="4">The sequence shown here is derived from an EMBL/GenBank/DDBJ whole genome shotgun (WGS) entry which is preliminary data.</text>
</comment>
<feature type="region of interest" description="Disordered" evidence="1">
    <location>
        <begin position="29"/>
        <end position="54"/>
    </location>
</feature>
<evidence type="ECO:0000259" key="3">
    <source>
        <dbReference type="SMART" id="SM00909"/>
    </source>
</evidence>
<dbReference type="STRING" id="994479.GCA_000194155_07668"/>
<sequence>MRDVRLVRRVAVLLALLLSVSACASIPESSDPKAVRAVDESNATAPVPQPPSGTDPLALVRSFVNSSAVPESNHESARLHLTPPAGRAWAPPPGLLIVDNVDTIPAQPAVPLPDGAQLVGLQADKVGRLLPDSSFVPETGEYQTQVRVERQPNGEWRIATPPPEFVTSRSSFNVVYRAVPIYFMDHDSTGVVPDLRYVVSQPASTLPRRVVDLLTSGPSEGLQSAMHTAIPAGVHPKTNPTETRDGALEVNLSDLGTLPRENRRLIAAQVVFTLQSVSNARVRLKVEGSSLLSDGKDLWPTDLESYETNNIPRQDLPGLAVVDERLVVLNENAPPIPGPAGSGEYDVLRAGQSPDGAQLAAVTRRPGGVGVELRVGRYGAHLPELPTTGADMSKPTWRGKSEVWTVVDGRDVVRALDSGNSWVPRQVDAGALSGRGPINDLRLSRDGTRVAAVVNGRLVVAGVSDQDDRVVLQRPIELPSPEAVRITGVEWLQNDSLVAVTDSNTTPVFEVSVDGFRWAPFTAANLGQPLKAVTVASGGRVVVGDRSGIWESRDTDDVWSLLPVPIRGGSIPFFPG</sequence>
<gene>
    <name evidence="4" type="ORF">A8926_0008</name>
</gene>
<keyword evidence="2" id="KW-0732">Signal</keyword>
<organism evidence="4 5">
    <name type="scientific">Saccharopolyspora spinosa</name>
    <dbReference type="NCBI Taxonomy" id="60894"/>
    <lineage>
        <taxon>Bacteria</taxon>
        <taxon>Bacillati</taxon>
        <taxon>Actinomycetota</taxon>
        <taxon>Actinomycetes</taxon>
        <taxon>Pseudonocardiales</taxon>
        <taxon>Pseudonocardiaceae</taxon>
        <taxon>Saccharopolyspora</taxon>
    </lineage>
</organism>
<name>A0A2N3XPD8_SACSN</name>
<dbReference type="Pfam" id="PF10647">
    <property type="entry name" value="Gmad1"/>
    <property type="match status" value="1"/>
</dbReference>
<feature type="domain" description="GerMN" evidence="3">
    <location>
        <begin position="207"/>
        <end position="295"/>
    </location>
</feature>
<dbReference type="Proteomes" id="UP000233786">
    <property type="component" value="Unassembled WGS sequence"/>
</dbReference>
<feature type="signal peptide" evidence="2">
    <location>
        <begin position="1"/>
        <end position="24"/>
    </location>
</feature>
<dbReference type="InterPro" id="IPR011044">
    <property type="entry name" value="Quino_amine_DH_bsu"/>
</dbReference>
<protein>
    <submittedName>
        <fullName evidence="4">Sporulation and spore germination protein</fullName>
    </submittedName>
</protein>
<dbReference type="AlphaFoldDB" id="A0A2N3XPD8"/>
<feature type="compositionally biased region" description="Basic and acidic residues" evidence="1">
    <location>
        <begin position="30"/>
        <end position="39"/>
    </location>
</feature>
<dbReference type="InterPro" id="IPR018910">
    <property type="entry name" value="LpqB_C"/>
</dbReference>
<evidence type="ECO:0000313" key="5">
    <source>
        <dbReference type="Proteomes" id="UP000233786"/>
    </source>
</evidence>
<dbReference type="Pfam" id="PF25976">
    <property type="entry name" value="LpqB_N"/>
    <property type="match status" value="1"/>
</dbReference>
<evidence type="ECO:0000313" key="4">
    <source>
        <dbReference type="EMBL" id="PKW12547.1"/>
    </source>
</evidence>